<sequence length="256" mass="27740">MRYALTETGHGHVWGVCAAVEGLFGEPQRGTYELLDWVPEGAEVCGWVGSRVWLVPEGEALDPWLLEDVESPGQRSWTNSLVLTGLDDYEGPPEGHRRRVRVHDGHRWLGSCREFTRIVPPEPGPEPEPGPGHARPPLVLRGLAQSDQLRAALAKGTRRALNLEEASLEIRDERGEPLAERLLWTEVSSWHPSDLGPGPRAPGPASTPGAAWPGSISSASEPAEAPTVTGRLVMPTNSTAGTSPTSRACTWRSVRP</sequence>
<proteinExistence type="predicted"/>
<evidence type="ECO:0000313" key="3">
    <source>
        <dbReference type="Proteomes" id="UP000011205"/>
    </source>
</evidence>
<comment type="caution">
    <text evidence="2">The sequence shown here is derived from an EMBL/GenBank/DDBJ whole genome shotgun (WGS) entry which is preliminary data.</text>
</comment>
<evidence type="ECO:0000256" key="1">
    <source>
        <dbReference type="SAM" id="MobiDB-lite"/>
    </source>
</evidence>
<evidence type="ECO:0000313" key="2">
    <source>
        <dbReference type="EMBL" id="ELS51568.1"/>
    </source>
</evidence>
<dbReference type="Proteomes" id="UP000011205">
    <property type="component" value="Unassembled WGS sequence"/>
</dbReference>
<reference evidence="2 3" key="1">
    <citation type="journal article" date="2013" name="Genome Announc.">
        <title>Draft Genome Sequence of Streptomyces viridochromogenes Strain Tu57, Producer of Avilamycin.</title>
        <authorList>
            <person name="Gruning B.A."/>
            <person name="Erxleben A."/>
            <person name="Hahnlein A."/>
            <person name="Gunther S."/>
        </authorList>
    </citation>
    <scope>NUCLEOTIDE SEQUENCE [LARGE SCALE GENOMIC DNA]</scope>
    <source>
        <strain evidence="2 3">Tue57</strain>
    </source>
</reference>
<dbReference type="EMBL" id="AMLP01000230">
    <property type="protein sequence ID" value="ELS51568.1"/>
    <property type="molecule type" value="Genomic_DNA"/>
</dbReference>
<gene>
    <name evidence="2" type="ORF">STVIR_7445</name>
</gene>
<name>L8P610_STRVR</name>
<feature type="region of interest" description="Disordered" evidence="1">
    <location>
        <begin position="193"/>
        <end position="256"/>
    </location>
</feature>
<organism evidence="2 3">
    <name type="scientific">Streptomyces viridochromogenes Tue57</name>
    <dbReference type="NCBI Taxonomy" id="1160705"/>
    <lineage>
        <taxon>Bacteria</taxon>
        <taxon>Bacillati</taxon>
        <taxon>Actinomycetota</taxon>
        <taxon>Actinomycetes</taxon>
        <taxon>Kitasatosporales</taxon>
        <taxon>Streptomycetaceae</taxon>
        <taxon>Streptomyces</taxon>
    </lineage>
</organism>
<feature type="compositionally biased region" description="Low complexity" evidence="1">
    <location>
        <begin position="217"/>
        <end position="226"/>
    </location>
</feature>
<dbReference type="AlphaFoldDB" id="L8P610"/>
<accession>L8P610</accession>
<feature type="compositionally biased region" description="Polar residues" evidence="1">
    <location>
        <begin position="235"/>
        <end position="248"/>
    </location>
</feature>
<feature type="region of interest" description="Disordered" evidence="1">
    <location>
        <begin position="116"/>
        <end position="138"/>
    </location>
</feature>
<dbReference type="PATRIC" id="fig|1160705.3.peg.7356"/>
<feature type="compositionally biased region" description="Pro residues" evidence="1">
    <location>
        <begin position="120"/>
        <end position="130"/>
    </location>
</feature>
<protein>
    <submittedName>
        <fullName evidence="2">Putative LigA protein</fullName>
    </submittedName>
</protein>